<dbReference type="AlphaFoldDB" id="A0A4R6RA42"/>
<keyword evidence="2" id="KW-0488">Methylation</keyword>
<evidence type="ECO:0000256" key="5">
    <source>
        <dbReference type="SAM" id="Phobius"/>
    </source>
</evidence>
<dbReference type="RefSeq" id="WP_243738617.1">
    <property type="nucleotide sequence ID" value="NZ_SNXW01000005.1"/>
</dbReference>
<feature type="domain" description="HAMP" evidence="7">
    <location>
        <begin position="211"/>
        <end position="263"/>
    </location>
</feature>
<reference evidence="8 9" key="1">
    <citation type="submission" date="2019-03" db="EMBL/GenBank/DDBJ databases">
        <title>Genomic Encyclopedia of Type Strains, Phase IV (KMG-IV): sequencing the most valuable type-strain genomes for metagenomic binning, comparative biology and taxonomic classification.</title>
        <authorList>
            <person name="Goeker M."/>
        </authorList>
    </citation>
    <scope>NUCLEOTIDE SEQUENCE [LARGE SCALE GENOMIC DNA]</scope>
    <source>
        <strain evidence="8 9">DSM 11901</strain>
    </source>
</reference>
<dbReference type="GO" id="GO:0007165">
    <property type="term" value="P:signal transduction"/>
    <property type="evidence" value="ECO:0007669"/>
    <property type="project" value="UniProtKB-KW"/>
</dbReference>
<dbReference type="PROSITE" id="PS50111">
    <property type="entry name" value="CHEMOTAXIS_TRANSDUC_2"/>
    <property type="match status" value="1"/>
</dbReference>
<feature type="transmembrane region" description="Helical" evidence="5">
    <location>
        <begin position="12"/>
        <end position="31"/>
    </location>
</feature>
<accession>A0A4R6RA42</accession>
<dbReference type="CDD" id="cd06225">
    <property type="entry name" value="HAMP"/>
    <property type="match status" value="1"/>
</dbReference>
<dbReference type="GO" id="GO:0005886">
    <property type="term" value="C:plasma membrane"/>
    <property type="evidence" value="ECO:0007669"/>
    <property type="project" value="TreeGrafter"/>
</dbReference>
<dbReference type="InterPro" id="IPR047347">
    <property type="entry name" value="YvaQ-like_sensor"/>
</dbReference>
<dbReference type="InterPro" id="IPR024478">
    <property type="entry name" value="HlyB_4HB_MCP"/>
</dbReference>
<gene>
    <name evidence="8" type="ORF">EV672_10549</name>
</gene>
<dbReference type="CDD" id="cd11386">
    <property type="entry name" value="MCP_signal"/>
    <property type="match status" value="1"/>
</dbReference>
<dbReference type="PROSITE" id="PS50885">
    <property type="entry name" value="HAMP"/>
    <property type="match status" value="1"/>
</dbReference>
<dbReference type="CDD" id="cd19411">
    <property type="entry name" value="MCP2201-like_sensor"/>
    <property type="match status" value="1"/>
</dbReference>
<dbReference type="SMART" id="SM00304">
    <property type="entry name" value="HAMP"/>
    <property type="match status" value="1"/>
</dbReference>
<dbReference type="InterPro" id="IPR051310">
    <property type="entry name" value="MCP_chemotaxis"/>
</dbReference>
<keyword evidence="5" id="KW-0472">Membrane</keyword>
<comment type="caution">
    <text evidence="8">The sequence shown here is derived from an EMBL/GenBank/DDBJ whole genome shotgun (WGS) entry which is preliminary data.</text>
</comment>
<evidence type="ECO:0000313" key="9">
    <source>
        <dbReference type="Proteomes" id="UP000294593"/>
    </source>
</evidence>
<dbReference type="GO" id="GO:0004888">
    <property type="term" value="F:transmembrane signaling receptor activity"/>
    <property type="evidence" value="ECO:0007669"/>
    <property type="project" value="TreeGrafter"/>
</dbReference>
<dbReference type="Pfam" id="PF00672">
    <property type="entry name" value="HAMP"/>
    <property type="match status" value="1"/>
</dbReference>
<evidence type="ECO:0000256" key="4">
    <source>
        <dbReference type="PROSITE-ProRule" id="PRU00284"/>
    </source>
</evidence>
<sequence length="513" mass="54286">MFKHLSISGKLWTAVAALIIAMLGIVALAAWRSVSQQQAADAALQVSDDKLRSATAWASKSTTTVTRVIAGNLSSDPVVAETYAKTNAETIAEINRLHKHIESLPLTDEDRRQMAKISELRGQVLALHKSLQGMKAAGQHDEVRSKVIGEFAPLAQTYSDALHGFISLQERNATEIRGEIAQARRNITATAAVMVMGVLLLTAIGARFLIRSIQAPLKEAVRVASHIAQGDLSVRVDTSRTDEFGELMQALNGMVSSLGTLVHDVRQSTDAIYTASTEIATGNHDLSTRTEQTASSLQETASSMEQLTSTVTQSAQAASQANQLATSASDAAQRGGQVVHQVVATMEEIATASRKINDIIGVIDGIAFQTNILALNAAVEAARAGEQGRGFAVVASEVRSLAQRSANAAREIKGLIAASGERVDSGAQLVGEAGQAMNEIVTAIQRVTDMMGDISASTSEQSDGIHQVSLAVSHLDQMTQQNAALVEQSAAASQSMRDQAQRLSGAVNVFRTT</sequence>
<proteinExistence type="inferred from homology"/>
<keyword evidence="9" id="KW-1185">Reference proteome</keyword>
<evidence type="ECO:0000259" key="7">
    <source>
        <dbReference type="PROSITE" id="PS50885"/>
    </source>
</evidence>
<dbReference type="Proteomes" id="UP000294593">
    <property type="component" value="Unassembled WGS sequence"/>
</dbReference>
<dbReference type="Pfam" id="PF00015">
    <property type="entry name" value="MCPsignal"/>
    <property type="match status" value="1"/>
</dbReference>
<comment type="subcellular location">
    <subcellularLocation>
        <location evidence="1">Membrane</location>
    </subcellularLocation>
</comment>
<name>A0A4R6RA42_9BURK</name>
<dbReference type="PANTHER" id="PTHR43531">
    <property type="entry name" value="PROTEIN ICFG"/>
    <property type="match status" value="1"/>
</dbReference>
<organism evidence="8 9">
    <name type="scientific">Aquabacterium commune</name>
    <dbReference type="NCBI Taxonomy" id="70586"/>
    <lineage>
        <taxon>Bacteria</taxon>
        <taxon>Pseudomonadati</taxon>
        <taxon>Pseudomonadota</taxon>
        <taxon>Betaproteobacteria</taxon>
        <taxon>Burkholderiales</taxon>
        <taxon>Aquabacterium</taxon>
    </lineage>
</organism>
<dbReference type="SMART" id="SM00283">
    <property type="entry name" value="MA"/>
    <property type="match status" value="1"/>
</dbReference>
<keyword evidence="5" id="KW-0812">Transmembrane</keyword>
<dbReference type="InterPro" id="IPR004089">
    <property type="entry name" value="MCPsignal_dom"/>
</dbReference>
<dbReference type="Gene3D" id="1.10.287.950">
    <property type="entry name" value="Methyl-accepting chemotaxis protein"/>
    <property type="match status" value="1"/>
</dbReference>
<protein>
    <submittedName>
        <fullName evidence="8">Methyl-accepting chemotaxis protein</fullName>
    </submittedName>
</protein>
<dbReference type="GO" id="GO:0006935">
    <property type="term" value="P:chemotaxis"/>
    <property type="evidence" value="ECO:0007669"/>
    <property type="project" value="TreeGrafter"/>
</dbReference>
<keyword evidence="4" id="KW-0807">Transducer</keyword>
<evidence type="ECO:0000313" key="8">
    <source>
        <dbReference type="EMBL" id="TDP82862.1"/>
    </source>
</evidence>
<dbReference type="EMBL" id="SNXW01000005">
    <property type="protein sequence ID" value="TDP82862.1"/>
    <property type="molecule type" value="Genomic_DNA"/>
</dbReference>
<dbReference type="PANTHER" id="PTHR43531:SF14">
    <property type="entry name" value="METHYL-ACCEPTING CHEMOTAXIS PROTEIN I-RELATED"/>
    <property type="match status" value="1"/>
</dbReference>
<dbReference type="Pfam" id="PF12729">
    <property type="entry name" value="4HB_MCP_1"/>
    <property type="match status" value="1"/>
</dbReference>
<evidence type="ECO:0000256" key="2">
    <source>
        <dbReference type="ARBA" id="ARBA00022481"/>
    </source>
</evidence>
<evidence type="ECO:0000259" key="6">
    <source>
        <dbReference type="PROSITE" id="PS50111"/>
    </source>
</evidence>
<dbReference type="SUPFAM" id="SSF58104">
    <property type="entry name" value="Methyl-accepting chemotaxis protein (MCP) signaling domain"/>
    <property type="match status" value="1"/>
</dbReference>
<keyword evidence="5" id="KW-1133">Transmembrane helix</keyword>
<dbReference type="FunFam" id="1.10.287.950:FF:000001">
    <property type="entry name" value="Methyl-accepting chemotaxis sensory transducer"/>
    <property type="match status" value="1"/>
</dbReference>
<comment type="similarity">
    <text evidence="3">Belongs to the methyl-accepting chemotaxis (MCP) protein family.</text>
</comment>
<feature type="transmembrane region" description="Helical" evidence="5">
    <location>
        <begin position="187"/>
        <end position="210"/>
    </location>
</feature>
<feature type="domain" description="Methyl-accepting transducer" evidence="6">
    <location>
        <begin position="268"/>
        <end position="497"/>
    </location>
</feature>
<evidence type="ECO:0000256" key="1">
    <source>
        <dbReference type="ARBA" id="ARBA00004370"/>
    </source>
</evidence>
<dbReference type="InterPro" id="IPR003660">
    <property type="entry name" value="HAMP_dom"/>
</dbReference>
<evidence type="ECO:0000256" key="3">
    <source>
        <dbReference type="ARBA" id="ARBA00029447"/>
    </source>
</evidence>